<name>A0ACB9IGY0_9ASTR</name>
<dbReference type="EMBL" id="CM042025">
    <property type="protein sequence ID" value="KAI3807199.1"/>
    <property type="molecule type" value="Genomic_DNA"/>
</dbReference>
<keyword evidence="2" id="KW-1185">Reference proteome</keyword>
<proteinExistence type="predicted"/>
<sequence length="122" mass="13658">MEAYSSQNLDETGDFILISSDDDGDVRQRAEERRSATSDGDGDGGSKRVLQNPAVKLVDLKEYMEVAKKALNFLKENIYNPQSRRLQHSFKNGPSKAPGFLDDYAFLISRLLDVYEHGGEIS</sequence>
<reference evidence="2" key="1">
    <citation type="journal article" date="2022" name="Mol. Ecol. Resour.">
        <title>The genomes of chicory, endive, great burdock and yacon provide insights into Asteraceae palaeo-polyploidization history and plant inulin production.</title>
        <authorList>
            <person name="Fan W."/>
            <person name="Wang S."/>
            <person name="Wang H."/>
            <person name="Wang A."/>
            <person name="Jiang F."/>
            <person name="Liu H."/>
            <person name="Zhao H."/>
            <person name="Xu D."/>
            <person name="Zhang Y."/>
        </authorList>
    </citation>
    <scope>NUCLEOTIDE SEQUENCE [LARGE SCALE GENOMIC DNA]</scope>
    <source>
        <strain evidence="2">cv. Yunnan</strain>
    </source>
</reference>
<accession>A0ACB9IGY0</accession>
<organism evidence="1 2">
    <name type="scientific">Smallanthus sonchifolius</name>
    <dbReference type="NCBI Taxonomy" id="185202"/>
    <lineage>
        <taxon>Eukaryota</taxon>
        <taxon>Viridiplantae</taxon>
        <taxon>Streptophyta</taxon>
        <taxon>Embryophyta</taxon>
        <taxon>Tracheophyta</taxon>
        <taxon>Spermatophyta</taxon>
        <taxon>Magnoliopsida</taxon>
        <taxon>eudicotyledons</taxon>
        <taxon>Gunneridae</taxon>
        <taxon>Pentapetalae</taxon>
        <taxon>asterids</taxon>
        <taxon>campanulids</taxon>
        <taxon>Asterales</taxon>
        <taxon>Asteraceae</taxon>
        <taxon>Asteroideae</taxon>
        <taxon>Heliantheae alliance</taxon>
        <taxon>Millerieae</taxon>
        <taxon>Smallanthus</taxon>
    </lineage>
</organism>
<gene>
    <name evidence="1" type="ORF">L1987_23124</name>
</gene>
<comment type="caution">
    <text evidence="1">The sequence shown here is derived from an EMBL/GenBank/DDBJ whole genome shotgun (WGS) entry which is preliminary data.</text>
</comment>
<reference evidence="1 2" key="2">
    <citation type="journal article" date="2022" name="Mol. Ecol. Resour.">
        <title>The genomes of chicory, endive, great burdock and yacon provide insights into Asteraceae paleo-polyploidization history and plant inulin production.</title>
        <authorList>
            <person name="Fan W."/>
            <person name="Wang S."/>
            <person name="Wang H."/>
            <person name="Wang A."/>
            <person name="Jiang F."/>
            <person name="Liu H."/>
            <person name="Zhao H."/>
            <person name="Xu D."/>
            <person name="Zhang Y."/>
        </authorList>
    </citation>
    <scope>NUCLEOTIDE SEQUENCE [LARGE SCALE GENOMIC DNA]</scope>
    <source>
        <strain evidence="2">cv. Yunnan</strain>
        <tissue evidence="1">Leaves</tissue>
    </source>
</reference>
<evidence type="ECO:0000313" key="2">
    <source>
        <dbReference type="Proteomes" id="UP001056120"/>
    </source>
</evidence>
<evidence type="ECO:0000313" key="1">
    <source>
        <dbReference type="EMBL" id="KAI3807199.1"/>
    </source>
</evidence>
<dbReference type="Proteomes" id="UP001056120">
    <property type="component" value="Linkage Group LG08"/>
</dbReference>
<protein>
    <submittedName>
        <fullName evidence="1">Uncharacterized protein</fullName>
    </submittedName>
</protein>